<dbReference type="RefSeq" id="WP_053238598.1">
    <property type="nucleotide sequence ID" value="NZ_CP011125.1"/>
</dbReference>
<dbReference type="STRING" id="927083.DB32_008913"/>
<proteinExistence type="predicted"/>
<dbReference type="Gene3D" id="2.130.10.10">
    <property type="entry name" value="YVTN repeat-like/Quinoprotein amine dehydrogenase"/>
    <property type="match status" value="1"/>
</dbReference>
<dbReference type="InterPro" id="IPR015943">
    <property type="entry name" value="WD40/YVTN_repeat-like_dom_sf"/>
</dbReference>
<dbReference type="PROSITE" id="PS51257">
    <property type="entry name" value="PROKAR_LIPOPROTEIN"/>
    <property type="match status" value="1"/>
</dbReference>
<keyword evidence="3" id="KW-1185">Reference proteome</keyword>
<evidence type="ECO:0000256" key="1">
    <source>
        <dbReference type="SAM" id="SignalP"/>
    </source>
</evidence>
<name>A0A0F6SI87_9BACT</name>
<dbReference type="SUPFAM" id="SSF50969">
    <property type="entry name" value="YVTN repeat-like/Quinoprotein amine dehydrogenase"/>
    <property type="match status" value="1"/>
</dbReference>
<accession>A0A0F6SI87</accession>
<evidence type="ECO:0000313" key="2">
    <source>
        <dbReference type="EMBL" id="AKF11764.1"/>
    </source>
</evidence>
<dbReference type="Proteomes" id="UP000034883">
    <property type="component" value="Chromosome"/>
</dbReference>
<gene>
    <name evidence="2" type="ORF">DB32_008913</name>
</gene>
<organism evidence="2 3">
    <name type="scientific">Sandaracinus amylolyticus</name>
    <dbReference type="NCBI Taxonomy" id="927083"/>
    <lineage>
        <taxon>Bacteria</taxon>
        <taxon>Pseudomonadati</taxon>
        <taxon>Myxococcota</taxon>
        <taxon>Polyangia</taxon>
        <taxon>Polyangiales</taxon>
        <taxon>Sandaracinaceae</taxon>
        <taxon>Sandaracinus</taxon>
    </lineage>
</organism>
<feature type="chain" id="PRO_5002509836" evidence="1">
    <location>
        <begin position="24"/>
        <end position="490"/>
    </location>
</feature>
<dbReference type="KEGG" id="samy:DB32_008913"/>
<evidence type="ECO:0000313" key="3">
    <source>
        <dbReference type="Proteomes" id="UP000034883"/>
    </source>
</evidence>
<dbReference type="EMBL" id="CP011125">
    <property type="protein sequence ID" value="AKF11764.1"/>
    <property type="molecule type" value="Genomic_DNA"/>
</dbReference>
<sequence length="490" mass="50693">MHRPLLFTSLLLSLTGCYSSGTADPAPLPAPAVSLDLACAPSSLDVAWVSEDPGLHGSFHPVSLEVAPGDALLMRGSGFGGDVVRMRDGAQIATTSSPPIDAAWARSVIVDPETREVIVRELATGATVRTIASGADTREGWWGETIARLSDDGARALVLDCDQSGDATHARLRGVDLASGAIDDVTLPLGCSELWPRRTELRALAGGTAALVIGLRPRGPAWIDDVRTPANVIARVDLARGGVSTVVAVSDARPPLALDLAFDVLDAAISDDERVLAVTGRDGVLRRFDTTTLQPIGEPIEVGMAIANPVSYLPSIESAVALSPTGAWIAHVDTEGAIVVRDAASGAIAAELAMPFDRREDGSGFGPPVAMALRFVDDGLIVGASSGVARFGCGGVTAEPVRPSGDLVVRASAPEVVRSGEPARFTIDVEGAALPVVRAVRFGDSAMGAIGRDLEVWMPGPGTTTVEIVVDDGVRTARAEARLEVLPAAE</sequence>
<dbReference type="AlphaFoldDB" id="A0A0F6SI87"/>
<keyword evidence="1" id="KW-0732">Signal</keyword>
<reference evidence="2 3" key="1">
    <citation type="submission" date="2015-03" db="EMBL/GenBank/DDBJ databases">
        <title>Genome assembly of Sandaracinus amylolyticus DSM 53668.</title>
        <authorList>
            <person name="Sharma G."/>
            <person name="Subramanian S."/>
        </authorList>
    </citation>
    <scope>NUCLEOTIDE SEQUENCE [LARGE SCALE GENOMIC DNA]</scope>
    <source>
        <strain evidence="2 3">DSM 53668</strain>
    </source>
</reference>
<feature type="signal peptide" evidence="1">
    <location>
        <begin position="1"/>
        <end position="23"/>
    </location>
</feature>
<dbReference type="InterPro" id="IPR011044">
    <property type="entry name" value="Quino_amine_DH_bsu"/>
</dbReference>
<protein>
    <submittedName>
        <fullName evidence="2">Uncharacterized protein</fullName>
    </submittedName>
</protein>